<organism evidence="1">
    <name type="scientific">marine metagenome</name>
    <dbReference type="NCBI Taxonomy" id="408172"/>
    <lineage>
        <taxon>unclassified sequences</taxon>
        <taxon>metagenomes</taxon>
        <taxon>ecological metagenomes</taxon>
    </lineage>
</organism>
<dbReference type="AlphaFoldDB" id="A0A383C1N9"/>
<gene>
    <name evidence="1" type="ORF">METZ01_LOCUS478847</name>
</gene>
<evidence type="ECO:0000313" key="1">
    <source>
        <dbReference type="EMBL" id="SVE25993.1"/>
    </source>
</evidence>
<sequence length="59" mass="6568">MNILILGGDRYLGLPTATHFAAQADLVWAAHNFAKQKWGLGNGVEPLLPISILHHWVMY</sequence>
<protein>
    <submittedName>
        <fullName evidence="1">Uncharacterized protein</fullName>
    </submittedName>
</protein>
<proteinExistence type="predicted"/>
<reference evidence="1" key="1">
    <citation type="submission" date="2018-05" db="EMBL/GenBank/DDBJ databases">
        <authorList>
            <person name="Lanie J.A."/>
            <person name="Ng W.-L."/>
            <person name="Kazmierczak K.M."/>
            <person name="Andrzejewski T.M."/>
            <person name="Davidsen T.M."/>
            <person name="Wayne K.J."/>
            <person name="Tettelin H."/>
            <person name="Glass J.I."/>
            <person name="Rusch D."/>
            <person name="Podicherti R."/>
            <person name="Tsui H.-C.T."/>
            <person name="Winkler M.E."/>
        </authorList>
    </citation>
    <scope>NUCLEOTIDE SEQUENCE</scope>
</reference>
<feature type="non-terminal residue" evidence="1">
    <location>
        <position position="59"/>
    </location>
</feature>
<accession>A0A383C1N9</accession>
<name>A0A383C1N9_9ZZZZ</name>
<dbReference type="EMBL" id="UINC01205008">
    <property type="protein sequence ID" value="SVE25993.1"/>
    <property type="molecule type" value="Genomic_DNA"/>
</dbReference>
<dbReference type="Gene3D" id="3.40.50.720">
    <property type="entry name" value="NAD(P)-binding Rossmann-like Domain"/>
    <property type="match status" value="1"/>
</dbReference>